<dbReference type="Gene3D" id="2.60.120.590">
    <property type="entry name" value="Alpha-ketoglutarate-dependent dioxygenase AlkB-like"/>
    <property type="match status" value="1"/>
</dbReference>
<gene>
    <name evidence="2" type="ORF">M5K25_019382</name>
</gene>
<protein>
    <submittedName>
        <fullName evidence="2">Uncharacterized protein</fullName>
    </submittedName>
</protein>
<keyword evidence="3" id="KW-1185">Reference proteome</keyword>
<organism evidence="2 3">
    <name type="scientific">Dendrobium thyrsiflorum</name>
    <name type="common">Pinecone-like raceme dendrobium</name>
    <name type="synonym">Orchid</name>
    <dbReference type="NCBI Taxonomy" id="117978"/>
    <lineage>
        <taxon>Eukaryota</taxon>
        <taxon>Viridiplantae</taxon>
        <taxon>Streptophyta</taxon>
        <taxon>Embryophyta</taxon>
        <taxon>Tracheophyta</taxon>
        <taxon>Spermatophyta</taxon>
        <taxon>Magnoliopsida</taxon>
        <taxon>Liliopsida</taxon>
        <taxon>Asparagales</taxon>
        <taxon>Orchidaceae</taxon>
        <taxon>Epidendroideae</taxon>
        <taxon>Malaxideae</taxon>
        <taxon>Dendrobiinae</taxon>
        <taxon>Dendrobium</taxon>
    </lineage>
</organism>
<comment type="similarity">
    <text evidence="1">Belongs to the alkB family.</text>
</comment>
<dbReference type="Proteomes" id="UP001552299">
    <property type="component" value="Unassembled WGS sequence"/>
</dbReference>
<dbReference type="PANTHER" id="PTHR31447">
    <property type="entry name" value="HYDROXYPROLINE-RICH GLYCOPROTEIN FAMILY PROTEIN-RELATED"/>
    <property type="match status" value="1"/>
</dbReference>
<evidence type="ECO:0000313" key="3">
    <source>
        <dbReference type="Proteomes" id="UP001552299"/>
    </source>
</evidence>
<dbReference type="InterPro" id="IPR037151">
    <property type="entry name" value="AlkB-like_sf"/>
</dbReference>
<evidence type="ECO:0000313" key="2">
    <source>
        <dbReference type="EMBL" id="KAL0911255.1"/>
    </source>
</evidence>
<name>A0ABD0UFH6_DENTH</name>
<reference evidence="2 3" key="1">
    <citation type="journal article" date="2024" name="Plant Biotechnol. J.">
        <title>Dendrobium thyrsiflorum genome and its molecular insights into genes involved in important horticultural traits.</title>
        <authorList>
            <person name="Chen B."/>
            <person name="Wang J.Y."/>
            <person name="Zheng P.J."/>
            <person name="Li K.L."/>
            <person name="Liang Y.M."/>
            <person name="Chen X.F."/>
            <person name="Zhang C."/>
            <person name="Zhao X."/>
            <person name="He X."/>
            <person name="Zhang G.Q."/>
            <person name="Liu Z.J."/>
            <person name="Xu Q."/>
        </authorList>
    </citation>
    <scope>NUCLEOTIDE SEQUENCE [LARGE SCALE GENOMIC DNA]</scope>
    <source>
        <strain evidence="2">GZMU011</strain>
    </source>
</reference>
<sequence length="149" mass="16204">MGSLSRMMMATSVAVLGGGHAEHGAKWRARIDSIKLGKKQLAAAGVIPAAWFAADRSRGDGGLREEGRAQAEDSLRKAISVLVFNGNGADLAKHCIPAVSYKRISVTFRKMDKAKRPINFKLDSDFQNIKSSGFSDAFESYHTNKMMTL</sequence>
<dbReference type="PANTHER" id="PTHR31447:SF5">
    <property type="entry name" value="FE2OG DIOXYGENASE DOMAIN-CONTAINING PROTEIN"/>
    <property type="match status" value="1"/>
</dbReference>
<dbReference type="EMBL" id="JANQDX010000015">
    <property type="protein sequence ID" value="KAL0911255.1"/>
    <property type="molecule type" value="Genomic_DNA"/>
</dbReference>
<dbReference type="InterPro" id="IPR044842">
    <property type="entry name" value="ALKBH9B/ALKBH10B-like"/>
</dbReference>
<evidence type="ECO:0000256" key="1">
    <source>
        <dbReference type="ARBA" id="ARBA00007879"/>
    </source>
</evidence>
<proteinExistence type="inferred from homology"/>
<accession>A0ABD0UFH6</accession>
<dbReference type="AlphaFoldDB" id="A0ABD0UFH6"/>
<comment type="caution">
    <text evidence="2">The sequence shown here is derived from an EMBL/GenBank/DDBJ whole genome shotgun (WGS) entry which is preliminary data.</text>
</comment>